<organism evidence="1">
    <name type="scientific">Anguilla anguilla</name>
    <name type="common">European freshwater eel</name>
    <name type="synonym">Muraena anguilla</name>
    <dbReference type="NCBI Taxonomy" id="7936"/>
    <lineage>
        <taxon>Eukaryota</taxon>
        <taxon>Metazoa</taxon>
        <taxon>Chordata</taxon>
        <taxon>Craniata</taxon>
        <taxon>Vertebrata</taxon>
        <taxon>Euteleostomi</taxon>
        <taxon>Actinopterygii</taxon>
        <taxon>Neopterygii</taxon>
        <taxon>Teleostei</taxon>
        <taxon>Anguilliformes</taxon>
        <taxon>Anguillidae</taxon>
        <taxon>Anguilla</taxon>
    </lineage>
</organism>
<reference evidence="1" key="2">
    <citation type="journal article" date="2015" name="Fish Shellfish Immunol.">
        <title>Early steps in the European eel (Anguilla anguilla)-Vibrio vulnificus interaction in the gills: Role of the RtxA13 toxin.</title>
        <authorList>
            <person name="Callol A."/>
            <person name="Pajuelo D."/>
            <person name="Ebbesson L."/>
            <person name="Teles M."/>
            <person name="MacKenzie S."/>
            <person name="Amaro C."/>
        </authorList>
    </citation>
    <scope>NUCLEOTIDE SEQUENCE</scope>
</reference>
<protein>
    <submittedName>
        <fullName evidence="1">Uncharacterized protein</fullName>
    </submittedName>
</protein>
<accession>A0A0E9XHN3</accession>
<reference evidence="1" key="1">
    <citation type="submission" date="2014-11" db="EMBL/GenBank/DDBJ databases">
        <authorList>
            <person name="Amaro Gonzalez C."/>
        </authorList>
    </citation>
    <scope>NUCLEOTIDE SEQUENCE</scope>
</reference>
<dbReference type="AlphaFoldDB" id="A0A0E9XHN3"/>
<proteinExistence type="predicted"/>
<sequence length="24" mass="2971">MCRRMVEQKRILFMFFLHLLTTGV</sequence>
<dbReference type="EMBL" id="GBXM01007364">
    <property type="protein sequence ID" value="JAI01214.1"/>
    <property type="molecule type" value="Transcribed_RNA"/>
</dbReference>
<name>A0A0E9XHN3_ANGAN</name>
<evidence type="ECO:0000313" key="1">
    <source>
        <dbReference type="EMBL" id="JAI01214.1"/>
    </source>
</evidence>